<evidence type="ECO:0000313" key="1">
    <source>
        <dbReference type="EMBL" id="CDI04521.1"/>
    </source>
</evidence>
<reference evidence="1" key="1">
    <citation type="submission" date="2013-07" db="EMBL/GenBank/DDBJ databases">
        <authorList>
            <person name="McIlroy S."/>
        </authorList>
    </citation>
    <scope>NUCLEOTIDE SEQUENCE [LARGE SCALE GENOMIC DNA]</scope>
    <source>
        <strain evidence="1">Run_A_D11</strain>
    </source>
</reference>
<dbReference type="Proteomes" id="UP000035760">
    <property type="component" value="Unassembled WGS sequence"/>
</dbReference>
<gene>
    <name evidence="1" type="ORF">BN873_980122</name>
</gene>
<reference evidence="1" key="2">
    <citation type="submission" date="2014-03" db="EMBL/GenBank/DDBJ databases">
        <title>Candidatus Competibacter-lineage genomes retrieved from metagenomes reveal functional metabolic diversity.</title>
        <authorList>
            <person name="McIlroy S.J."/>
            <person name="Albertsen M."/>
            <person name="Andresen E.K."/>
            <person name="Saunders A.M."/>
            <person name="Kristiansen R."/>
            <person name="Stokholm-Bjerregaard M."/>
            <person name="Nielsen K.L."/>
            <person name="Nielsen P.H."/>
        </authorList>
    </citation>
    <scope>NUCLEOTIDE SEQUENCE</scope>
    <source>
        <strain evidence="1">Run_A_D11</strain>
    </source>
</reference>
<evidence type="ECO:0000313" key="2">
    <source>
        <dbReference type="Proteomes" id="UP000035760"/>
    </source>
</evidence>
<protein>
    <submittedName>
        <fullName evidence="1">Uncharacterized protein</fullName>
    </submittedName>
</protein>
<dbReference type="STRING" id="1400863.BN873_980122"/>
<organism evidence="1 2">
    <name type="scientific">Candidatus Competibacter denitrificans Run_A_D11</name>
    <dbReference type="NCBI Taxonomy" id="1400863"/>
    <lineage>
        <taxon>Bacteria</taxon>
        <taxon>Pseudomonadati</taxon>
        <taxon>Pseudomonadota</taxon>
        <taxon>Gammaproteobacteria</taxon>
        <taxon>Candidatus Competibacteraceae</taxon>
        <taxon>Candidatus Competibacter</taxon>
    </lineage>
</organism>
<dbReference type="AlphaFoldDB" id="W6M930"/>
<name>W6M930_9GAMM</name>
<keyword evidence="2" id="KW-1185">Reference proteome</keyword>
<proteinExistence type="predicted"/>
<accession>W6M930</accession>
<sequence>MSLITKKNTISLFASWIIWLTKLVKMRRILWPSMMEILGVLIENYEMQNVTELTHNT</sequence>
<comment type="caution">
    <text evidence="1">The sequence shown here is derived from an EMBL/GenBank/DDBJ whole genome shotgun (WGS) entry which is preliminary data.</text>
</comment>
<dbReference type="EMBL" id="CBTJ020000111">
    <property type="protein sequence ID" value="CDI04521.1"/>
    <property type="molecule type" value="Genomic_DNA"/>
</dbReference>